<evidence type="ECO:0000256" key="4">
    <source>
        <dbReference type="ARBA" id="ARBA00022898"/>
    </source>
</evidence>
<reference evidence="7" key="1">
    <citation type="journal article" date="2019" name="Int. J. Syst. Evol. Microbiol.">
        <title>The Global Catalogue of Microorganisms (GCM) 10K type strain sequencing project: providing services to taxonomists for standard genome sequencing and annotation.</title>
        <authorList>
            <consortium name="The Broad Institute Genomics Platform"/>
            <consortium name="The Broad Institute Genome Sequencing Center for Infectious Disease"/>
            <person name="Wu L."/>
            <person name="Ma J."/>
        </authorList>
    </citation>
    <scope>NUCLEOTIDE SEQUENCE [LARGE SCALE GENOMIC DNA]</scope>
    <source>
        <strain evidence="7">CGMCC 1.7656</strain>
    </source>
</reference>
<comment type="caution">
    <text evidence="6">The sequence shown here is derived from an EMBL/GenBank/DDBJ whole genome shotgun (WGS) entry which is preliminary data.</text>
</comment>
<dbReference type="InterPro" id="IPR049704">
    <property type="entry name" value="Aminotrans_3_PPA_site"/>
</dbReference>
<keyword evidence="4 5" id="KW-0663">Pyridoxal phosphate</keyword>
<dbReference type="Pfam" id="PF00202">
    <property type="entry name" value="Aminotran_3"/>
    <property type="match status" value="1"/>
</dbReference>
<dbReference type="Gene3D" id="3.40.640.10">
    <property type="entry name" value="Type I PLP-dependent aspartate aminotransferase-like (Major domain)"/>
    <property type="match status" value="1"/>
</dbReference>
<dbReference type="InterPro" id="IPR050103">
    <property type="entry name" value="Class-III_PLP-dep_AT"/>
</dbReference>
<evidence type="ECO:0000256" key="1">
    <source>
        <dbReference type="ARBA" id="ARBA00001933"/>
    </source>
</evidence>
<dbReference type="PANTHER" id="PTHR11986:SF79">
    <property type="entry name" value="ACETYLORNITHINE AMINOTRANSFERASE, MITOCHONDRIAL"/>
    <property type="match status" value="1"/>
</dbReference>
<dbReference type="PIRSF" id="PIRSF000521">
    <property type="entry name" value="Transaminase_4ab_Lys_Orn"/>
    <property type="match status" value="1"/>
</dbReference>
<dbReference type="InterPro" id="IPR005814">
    <property type="entry name" value="Aminotrans_3"/>
</dbReference>
<evidence type="ECO:0000256" key="3">
    <source>
        <dbReference type="ARBA" id="ARBA00022679"/>
    </source>
</evidence>
<dbReference type="Gene3D" id="3.90.1150.10">
    <property type="entry name" value="Aspartate Aminotransferase, domain 1"/>
    <property type="match status" value="1"/>
</dbReference>
<dbReference type="Proteomes" id="UP000620064">
    <property type="component" value="Unassembled WGS sequence"/>
</dbReference>
<dbReference type="EMBL" id="BMLV01000005">
    <property type="protein sequence ID" value="GGP05445.1"/>
    <property type="molecule type" value="Genomic_DNA"/>
</dbReference>
<dbReference type="PROSITE" id="PS00600">
    <property type="entry name" value="AA_TRANSFER_CLASS_3"/>
    <property type="match status" value="1"/>
</dbReference>
<name>A0ABQ2NLZ2_9FLAO</name>
<dbReference type="InterPro" id="IPR015424">
    <property type="entry name" value="PyrdxlP-dep_Trfase"/>
</dbReference>
<keyword evidence="7" id="KW-1185">Reference proteome</keyword>
<evidence type="ECO:0000313" key="7">
    <source>
        <dbReference type="Proteomes" id="UP000620064"/>
    </source>
</evidence>
<keyword evidence="3" id="KW-0808">Transferase</keyword>
<dbReference type="PANTHER" id="PTHR11986">
    <property type="entry name" value="AMINOTRANSFERASE CLASS III"/>
    <property type="match status" value="1"/>
</dbReference>
<dbReference type="GO" id="GO:0008483">
    <property type="term" value="F:transaminase activity"/>
    <property type="evidence" value="ECO:0007669"/>
    <property type="project" value="UniProtKB-KW"/>
</dbReference>
<proteinExistence type="inferred from homology"/>
<evidence type="ECO:0000313" key="6">
    <source>
        <dbReference type="EMBL" id="GGP05445.1"/>
    </source>
</evidence>
<accession>A0ABQ2NLZ2</accession>
<protein>
    <submittedName>
        <fullName evidence="6">Aspartate aminotransferase family protein</fullName>
    </submittedName>
</protein>
<dbReference type="InterPro" id="IPR015422">
    <property type="entry name" value="PyrdxlP-dep_Trfase_small"/>
</dbReference>
<comment type="cofactor">
    <cofactor evidence="1">
        <name>pyridoxal 5'-phosphate</name>
        <dbReference type="ChEBI" id="CHEBI:597326"/>
    </cofactor>
</comment>
<dbReference type="InterPro" id="IPR015421">
    <property type="entry name" value="PyrdxlP-dep_Trfase_major"/>
</dbReference>
<evidence type="ECO:0000256" key="5">
    <source>
        <dbReference type="RuleBase" id="RU003560"/>
    </source>
</evidence>
<comment type="similarity">
    <text evidence="5">Belongs to the class-III pyridoxal-phosphate-dependent aminotransferase family.</text>
</comment>
<dbReference type="CDD" id="cd00610">
    <property type="entry name" value="OAT_like"/>
    <property type="match status" value="1"/>
</dbReference>
<dbReference type="SUPFAM" id="SSF53383">
    <property type="entry name" value="PLP-dependent transferases"/>
    <property type="match status" value="1"/>
</dbReference>
<sequence length="392" mass="43585">MKQEFFKYQAQTTPFAAGFEVEKAAGSYIYGKDGKAYLDFVAGVSANTLGHSHPKVVNAIKEQTEKYLHVMVYGEYAQEKPVALCQLLAEATPEPLEVTYLVNSGAEAIDGALKLAKRYTGREEIISMKNSYHGNTHGALSVSGNEFHKREFRPLLPMISFIEFNNEEEFSKITKKTACVIAETIQGAAGFLTPSQDYFKNLKKRCEEVGALLILDEIQPGFGRTGKLFSFEHYNIVPDILVMGKGMGGGVPVGAFMSSAETMQSLQHSPKLGHITTFGGNPLIAASSYATLKEVLESGLMEEVYEKETLFRELLVHPKIKKVNGRGLMLAVELESPDYTLRVAKRCMEKGLIVFWQLYRNEFMRISPPLTLTKDEIRKGCQIILAALDEVE</sequence>
<organism evidence="6 7">
    <name type="scientific">Cloacibacterium rupense</name>
    <dbReference type="NCBI Taxonomy" id="517423"/>
    <lineage>
        <taxon>Bacteria</taxon>
        <taxon>Pseudomonadati</taxon>
        <taxon>Bacteroidota</taxon>
        <taxon>Flavobacteriia</taxon>
        <taxon>Flavobacteriales</taxon>
        <taxon>Weeksellaceae</taxon>
    </lineage>
</organism>
<dbReference type="RefSeq" id="WP_188618136.1">
    <property type="nucleotide sequence ID" value="NZ_BMLV01000005.1"/>
</dbReference>
<keyword evidence="2 6" id="KW-0032">Aminotransferase</keyword>
<evidence type="ECO:0000256" key="2">
    <source>
        <dbReference type="ARBA" id="ARBA00022576"/>
    </source>
</evidence>
<gene>
    <name evidence="6" type="primary">argD</name>
    <name evidence="6" type="ORF">GCM10010992_21560</name>
</gene>